<dbReference type="InterPro" id="IPR005151">
    <property type="entry name" value="Tail-specific_protease"/>
</dbReference>
<evidence type="ECO:0000313" key="4">
    <source>
        <dbReference type="Proteomes" id="UP000613193"/>
    </source>
</evidence>
<sequence>MKNLSITILLCFTALGLSAQPNKSYTSTIDTLFAIIKKLPSYKAQIKGEEIQRYQDLVNQLKQERPLNHWDEFFTLSKLFIPLKDNHLFFSEMPRITNLEKFSDPAFVKQYKASEAFKNLPKADTNLALLENTLARKNMDSVEGIYYFHNDKIKMGLFRTAKRDSLVGVVLESKLPYWEPGHIVLVLKEFKLNHFRAYFGSQEYQYFGLLRNDKFMHGSLTETHWKKRTGKPDYVNIASDVPRYQFKTLSDKIQYLRLGSFSSDEDDLEVTAAFFDRVKDSITSKMLIVDLRNNGGGGYKAAAQFMKLLQDYAQSGNKIYVLINNRTFSYAEQFSIRLRKSDNVIMLGETTNGTLAYGNNDGTREFIPGSEYMVYITNMYDYGNYVKYEDSGFPTDVNLDPASNWIAQTMNYIKANNK</sequence>
<dbReference type="SMART" id="SM00245">
    <property type="entry name" value="TSPc"/>
    <property type="match status" value="1"/>
</dbReference>
<feature type="chain" id="PRO_5037877347" description="Tail specific protease domain-containing protein" evidence="1">
    <location>
        <begin position="20"/>
        <end position="418"/>
    </location>
</feature>
<gene>
    <name evidence="3" type="ORF">I5M19_09045</name>
</gene>
<keyword evidence="1" id="KW-0732">Signal</keyword>
<dbReference type="Proteomes" id="UP000613193">
    <property type="component" value="Unassembled WGS sequence"/>
</dbReference>
<evidence type="ECO:0000313" key="3">
    <source>
        <dbReference type="EMBL" id="MBK0379452.1"/>
    </source>
</evidence>
<evidence type="ECO:0000259" key="2">
    <source>
        <dbReference type="SMART" id="SM00245"/>
    </source>
</evidence>
<dbReference type="RefSeq" id="WP_200065880.1">
    <property type="nucleotide sequence ID" value="NZ_JAEHFW010000001.1"/>
</dbReference>
<dbReference type="EMBL" id="JAEHFW010000001">
    <property type="protein sequence ID" value="MBK0379452.1"/>
    <property type="molecule type" value="Genomic_DNA"/>
</dbReference>
<evidence type="ECO:0000256" key="1">
    <source>
        <dbReference type="SAM" id="SignalP"/>
    </source>
</evidence>
<dbReference type="GO" id="GO:0006508">
    <property type="term" value="P:proteolysis"/>
    <property type="evidence" value="ECO:0007669"/>
    <property type="project" value="InterPro"/>
</dbReference>
<dbReference type="GO" id="GO:0008236">
    <property type="term" value="F:serine-type peptidase activity"/>
    <property type="evidence" value="ECO:0007669"/>
    <property type="project" value="InterPro"/>
</dbReference>
<proteinExistence type="predicted"/>
<dbReference type="InterPro" id="IPR029045">
    <property type="entry name" value="ClpP/crotonase-like_dom_sf"/>
</dbReference>
<protein>
    <recommendedName>
        <fullName evidence="2">Tail specific protease domain-containing protein</fullName>
    </recommendedName>
</protein>
<accession>A0A934PTU7</accession>
<keyword evidence="4" id="KW-1185">Reference proteome</keyword>
<dbReference type="SUPFAM" id="SSF52096">
    <property type="entry name" value="ClpP/crotonase"/>
    <property type="match status" value="1"/>
</dbReference>
<dbReference type="AlphaFoldDB" id="A0A934PTU7"/>
<dbReference type="Gene3D" id="3.90.226.10">
    <property type="entry name" value="2-enoyl-CoA Hydratase, Chain A, domain 1"/>
    <property type="match status" value="2"/>
</dbReference>
<comment type="caution">
    <text evidence="3">The sequence shown here is derived from an EMBL/GenBank/DDBJ whole genome shotgun (WGS) entry which is preliminary data.</text>
</comment>
<feature type="signal peptide" evidence="1">
    <location>
        <begin position="1"/>
        <end position="19"/>
    </location>
</feature>
<name>A0A934PTU7_9SPHI</name>
<organism evidence="3 4">
    <name type="scientific">Mucilaginibacter segetis</name>
    <dbReference type="NCBI Taxonomy" id="2793071"/>
    <lineage>
        <taxon>Bacteria</taxon>
        <taxon>Pseudomonadati</taxon>
        <taxon>Bacteroidota</taxon>
        <taxon>Sphingobacteriia</taxon>
        <taxon>Sphingobacteriales</taxon>
        <taxon>Sphingobacteriaceae</taxon>
        <taxon>Mucilaginibacter</taxon>
    </lineage>
</organism>
<reference evidence="3" key="1">
    <citation type="submission" date="2020-12" db="EMBL/GenBank/DDBJ databases">
        <title>Bacterial novel species Mucilaginibacter sp. SD-g isolated from soil.</title>
        <authorList>
            <person name="Jung H.-Y."/>
        </authorList>
    </citation>
    <scope>NUCLEOTIDE SEQUENCE</scope>
    <source>
        <strain evidence="3">SD-g</strain>
    </source>
</reference>
<feature type="domain" description="Tail specific protease" evidence="2">
    <location>
        <begin position="213"/>
        <end position="400"/>
    </location>
</feature>